<organism evidence="2 3">
    <name type="scientific">Grasshopper associated circular virus 1</name>
    <dbReference type="NCBI Taxonomy" id="2293293"/>
    <lineage>
        <taxon>Viruses</taxon>
        <taxon>Monodnaviria</taxon>
        <taxon>Shotokuvirae</taxon>
        <taxon>Cressdnaviricota</taxon>
        <taxon>Repensiviricetes</taxon>
        <taxon>Geplafuvirales</taxon>
        <taxon>Genomoviridae</taxon>
        <taxon>Gemykolovirus</taxon>
        <taxon>Gemykolovirus easlu1</taxon>
    </lineage>
</organism>
<feature type="region of interest" description="Disordered" evidence="1">
    <location>
        <begin position="1"/>
        <end position="41"/>
    </location>
</feature>
<dbReference type="Proteomes" id="UP000269796">
    <property type="component" value="Segment"/>
</dbReference>
<proteinExistence type="predicted"/>
<accession>A0A346BP63</accession>
<evidence type="ECO:0000313" key="3">
    <source>
        <dbReference type="Proteomes" id="UP000269796"/>
    </source>
</evidence>
<dbReference type="RefSeq" id="YP_010784586.1">
    <property type="nucleotide sequence ID" value="NC_075309.1"/>
</dbReference>
<evidence type="ECO:0000256" key="1">
    <source>
        <dbReference type="SAM" id="MobiDB-lite"/>
    </source>
</evidence>
<keyword evidence="3" id="KW-1185">Reference proteome</keyword>
<evidence type="ECO:0000313" key="2">
    <source>
        <dbReference type="EMBL" id="AXL65860.1"/>
    </source>
</evidence>
<dbReference type="KEGG" id="vg:80521823"/>
<dbReference type="GeneID" id="80521823"/>
<dbReference type="EMBL" id="MH545499">
    <property type="protein sequence ID" value="AXL65860.1"/>
    <property type="molecule type" value="Genomic_DNA"/>
</dbReference>
<name>A0A346BP63_9VIRU</name>
<protein>
    <submittedName>
        <fullName evidence="2">Putative capsid protein</fullName>
    </submittedName>
</protein>
<reference evidence="2 3" key="1">
    <citation type="journal article" date="2018" name="PeerJ">
        <title>Virus discovery in all three major lineages of terrestrial arthropods highlights the diversity of single-stranded DNA viruses associated with invertebrates.</title>
        <authorList>
            <person name="Rosario K."/>
            <person name="Mettel K.A."/>
            <person name="Benner B.E."/>
            <person name="Johnson R."/>
            <person name="Scott C."/>
            <person name="Yusseff-Vanegas S.Z."/>
            <person name="Baker C.C."/>
            <person name="Cassill D.L."/>
            <person name="Storer C."/>
            <person name="Varsani A."/>
            <person name="Breitbart M."/>
        </authorList>
    </citation>
    <scope>NUCLEOTIDE SEQUENCE [LARGE SCALE GENOMIC DNA]</scope>
    <source>
        <strain evidence="2">FL_SDBVL</strain>
    </source>
</reference>
<sequence length="249" mass="28354">MAYRRSTRRYAARRRPTRKRSYPSRRRYTGKRRSTSRKMTTKRVLNVTSRKKQDTMQNLTNYSAASVSGGTQFYSDNTIISGGTLFASLWCPTARTNHAQLQAKDQPEILGGLFDKATRTASTCYMRGLKEKIQIQTNTGVAWQWRRICFTAKGGSYYNGMTDNAKLVAFAGTGWARVTSNWLFSDPSKQALFGPLFRGQEGVDWRNYFSAPLDTHRMNVKYDKTVIIQSGNDSGVMRNYSRSPWTPTA</sequence>